<dbReference type="InterPro" id="IPR036525">
    <property type="entry name" value="Tubulin/FtsZ_GTPase_sf"/>
</dbReference>
<organism evidence="3 4">
    <name type="scientific">Thermococcus gammatolerans (strain DSM 15229 / JCM 11827 / EJ3)</name>
    <dbReference type="NCBI Taxonomy" id="593117"/>
    <lineage>
        <taxon>Archaea</taxon>
        <taxon>Methanobacteriati</taxon>
        <taxon>Methanobacteriota</taxon>
        <taxon>Thermococci</taxon>
        <taxon>Thermococcales</taxon>
        <taxon>Thermococcaceae</taxon>
        <taxon>Thermococcus</taxon>
    </lineage>
</organism>
<dbReference type="Proteomes" id="UP000001488">
    <property type="component" value="Chromosome"/>
</dbReference>
<sequence length="262" mass="29645">MGGAVIGFTHVFVGIGGAGSKVVNEITVDSIKVNINPGRYLLRTEEYMRRVPLFFSTVPEDSIVWILTEDKPINVEILRLIIDSIPEGATRLAYVFTPARELVKEKKPQWAGLFDTVFYDSLWEFFDERKPLSEAYKEASGSIARALSSLIRNLEGQMLINVDYADFFSVVRGGNVGIIRLLRSVDLSWHWGIWDRGIIMTLARDDVALREAHQILEMFQGILRKKDIIWGMVTDKDIKNRMEVIALLVKEWGEGNDKGGAL</sequence>
<accession>C5A1X3</accession>
<keyword evidence="1" id="KW-0547">Nucleotide-binding</keyword>
<keyword evidence="4" id="KW-1185">Reference proteome</keyword>
<dbReference type="AlphaFoldDB" id="C5A1X3"/>
<dbReference type="PATRIC" id="fig|593117.10.peg.1900"/>
<reference evidence="3 4" key="1">
    <citation type="journal article" date="2007" name="Genome Biol.">
        <title>Genome analysis and genome-wide proteomics of Thermococcus gammatolerans, the most radioresistant organism known amongst the Archaea.</title>
        <authorList>
            <person name="Zivanovic Y."/>
            <person name="Armengaud J."/>
            <person name="Lagorce A."/>
            <person name="Leplat C."/>
            <person name="Guerin P."/>
            <person name="Dutertre M."/>
            <person name="Anthouard V."/>
            <person name="Forterre P."/>
            <person name="Wincker P."/>
            <person name="Confalonieri F."/>
        </authorList>
    </citation>
    <scope>NUCLEOTIDE SEQUENCE [LARGE SCALE GENOMIC DNA]</scope>
    <source>
        <strain evidence="4">DSM 15229 / JCM 11827 / EJ3</strain>
    </source>
</reference>
<dbReference type="Gene3D" id="3.40.50.1440">
    <property type="entry name" value="Tubulin/FtsZ, GTPase domain"/>
    <property type="match status" value="1"/>
</dbReference>
<proteinExistence type="predicted"/>
<keyword evidence="2" id="KW-0342">GTP-binding</keyword>
<protein>
    <submittedName>
        <fullName evidence="3">Uncharacterized protein</fullName>
    </submittedName>
</protein>
<name>C5A1X3_THEGJ</name>
<evidence type="ECO:0000313" key="3">
    <source>
        <dbReference type="EMBL" id="ACS34392.1"/>
    </source>
</evidence>
<dbReference type="HOGENOM" id="CLU_1068009_0_0_2"/>
<dbReference type="PaxDb" id="593117-TGAM_1890"/>
<dbReference type="eggNOG" id="arCOG02203">
    <property type="taxonomic scope" value="Archaea"/>
</dbReference>
<dbReference type="STRING" id="593117.TGAM_1890"/>
<dbReference type="SUPFAM" id="SSF55307">
    <property type="entry name" value="Tubulin C-terminal domain-like"/>
    <property type="match status" value="1"/>
</dbReference>
<dbReference type="GO" id="GO:0005525">
    <property type="term" value="F:GTP binding"/>
    <property type="evidence" value="ECO:0007669"/>
    <property type="project" value="UniProtKB-KW"/>
</dbReference>
<gene>
    <name evidence="3" type="ordered locus">TGAM_1890</name>
</gene>
<evidence type="ECO:0000256" key="1">
    <source>
        <dbReference type="ARBA" id="ARBA00022741"/>
    </source>
</evidence>
<dbReference type="InterPro" id="IPR008280">
    <property type="entry name" value="Tub_FtsZ_C"/>
</dbReference>
<dbReference type="KEGG" id="tga:TGAM_1890"/>
<evidence type="ECO:0000313" key="4">
    <source>
        <dbReference type="Proteomes" id="UP000001488"/>
    </source>
</evidence>
<evidence type="ECO:0000256" key="2">
    <source>
        <dbReference type="ARBA" id="ARBA00023134"/>
    </source>
</evidence>
<dbReference type="EMBL" id="CP001398">
    <property type="protein sequence ID" value="ACS34392.1"/>
    <property type="molecule type" value="Genomic_DNA"/>
</dbReference>